<dbReference type="EMBL" id="NVCO01000039">
    <property type="protein sequence ID" value="PFT45891.1"/>
    <property type="molecule type" value="Genomic_DNA"/>
</dbReference>
<protein>
    <submittedName>
        <fullName evidence="1">Uncharacterized protein</fullName>
    </submittedName>
</protein>
<comment type="caution">
    <text evidence="1">The sequence shown here is derived from an EMBL/GenBank/DDBJ whole genome shotgun (WGS) entry which is preliminary data.</text>
</comment>
<evidence type="ECO:0000313" key="2">
    <source>
        <dbReference type="Proteomes" id="UP000226106"/>
    </source>
</evidence>
<organism evidence="1 2">
    <name type="scientific">Bacillus thuringiensis</name>
    <dbReference type="NCBI Taxonomy" id="1428"/>
    <lineage>
        <taxon>Bacteria</taxon>
        <taxon>Bacillati</taxon>
        <taxon>Bacillota</taxon>
        <taxon>Bacilli</taxon>
        <taxon>Bacillales</taxon>
        <taxon>Bacillaceae</taxon>
        <taxon>Bacillus</taxon>
        <taxon>Bacillus cereus group</taxon>
    </lineage>
</organism>
<evidence type="ECO:0000313" key="1">
    <source>
        <dbReference type="EMBL" id="PFT45891.1"/>
    </source>
</evidence>
<dbReference type="Proteomes" id="UP000226106">
    <property type="component" value="Unassembled WGS sequence"/>
</dbReference>
<gene>
    <name evidence="1" type="ORF">COK72_14035</name>
</gene>
<name>A0A9X7AMZ0_BACTU</name>
<dbReference type="AlphaFoldDB" id="A0A9X7AMZ0"/>
<reference evidence="1 2" key="1">
    <citation type="submission" date="2017-09" db="EMBL/GenBank/DDBJ databases">
        <title>Large-scale bioinformatics analysis of Bacillus genomes uncovers conserved roles of natural products in bacterial physiology.</title>
        <authorList>
            <consortium name="Agbiome Team Llc"/>
            <person name="Bleich R.M."/>
            <person name="Grubbs K.J."/>
            <person name="Santa Maria K.C."/>
            <person name="Allen S.E."/>
            <person name="Farag S."/>
            <person name="Shank E.A."/>
            <person name="Bowers A."/>
        </authorList>
    </citation>
    <scope>NUCLEOTIDE SEQUENCE [LARGE SCALE GENOMIC DNA]</scope>
    <source>
        <strain evidence="1 2">AFS065400</strain>
    </source>
</reference>
<accession>A0A9X7AMZ0</accession>
<dbReference type="RefSeq" id="WP_098640589.1">
    <property type="nucleotide sequence ID" value="NZ_NVCO01000039.1"/>
</dbReference>
<proteinExistence type="predicted"/>
<sequence>MKSIKYKVCTKSFVGNTGLFQVIALQFHDDDGISITYNDSGYGNNREELDEGSLILSSGLKDKSGKRISILMIKFVGPRSRIQIAVEQK</sequence>